<dbReference type="VEuPathDB" id="FungiDB:Z518_09224"/>
<organism evidence="2 3">
    <name type="scientific">Rhinocladiella mackenziei CBS 650.93</name>
    <dbReference type="NCBI Taxonomy" id="1442369"/>
    <lineage>
        <taxon>Eukaryota</taxon>
        <taxon>Fungi</taxon>
        <taxon>Dikarya</taxon>
        <taxon>Ascomycota</taxon>
        <taxon>Pezizomycotina</taxon>
        <taxon>Eurotiomycetes</taxon>
        <taxon>Chaetothyriomycetidae</taxon>
        <taxon>Chaetothyriales</taxon>
        <taxon>Herpotrichiellaceae</taxon>
        <taxon>Rhinocladiella</taxon>
    </lineage>
</organism>
<name>A0A0D2GT46_9EURO</name>
<sequence length="106" mass="11722">MSVVFPLASLKRTRKEIPDGFIDPERVRLLEDLLVHYTKSPVFEKPTLEQLVHPLHMESVDAASTQSKGTTINSTDSSNEDEDNSIDPVSSTTADSTNVLKTLIPK</sequence>
<reference evidence="2 3" key="1">
    <citation type="submission" date="2015-01" db="EMBL/GenBank/DDBJ databases">
        <title>The Genome Sequence of Rhinocladiella mackenzie CBS 650.93.</title>
        <authorList>
            <consortium name="The Broad Institute Genomics Platform"/>
            <person name="Cuomo C."/>
            <person name="de Hoog S."/>
            <person name="Gorbushina A."/>
            <person name="Stielow B."/>
            <person name="Teixiera M."/>
            <person name="Abouelleil A."/>
            <person name="Chapman S.B."/>
            <person name="Priest M."/>
            <person name="Young S.K."/>
            <person name="Wortman J."/>
            <person name="Nusbaum C."/>
            <person name="Birren B."/>
        </authorList>
    </citation>
    <scope>NUCLEOTIDE SEQUENCE [LARGE SCALE GENOMIC DNA]</scope>
    <source>
        <strain evidence="2 3">CBS 650.93</strain>
    </source>
</reference>
<dbReference type="HOGENOM" id="CLU_2224670_0_0_1"/>
<evidence type="ECO:0000313" key="2">
    <source>
        <dbReference type="EMBL" id="KIX01498.1"/>
    </source>
</evidence>
<dbReference type="Proteomes" id="UP000053617">
    <property type="component" value="Unassembled WGS sequence"/>
</dbReference>
<evidence type="ECO:0000256" key="1">
    <source>
        <dbReference type="SAM" id="MobiDB-lite"/>
    </source>
</evidence>
<dbReference type="AlphaFoldDB" id="A0A0D2GT46"/>
<gene>
    <name evidence="2" type="ORF">Z518_09224</name>
</gene>
<feature type="compositionally biased region" description="Polar residues" evidence="1">
    <location>
        <begin position="88"/>
        <end position="100"/>
    </location>
</feature>
<protein>
    <submittedName>
        <fullName evidence="2">Uncharacterized protein</fullName>
    </submittedName>
</protein>
<proteinExistence type="predicted"/>
<feature type="compositionally biased region" description="Polar residues" evidence="1">
    <location>
        <begin position="62"/>
        <end position="71"/>
    </location>
</feature>
<dbReference type="RefSeq" id="XP_013268634.1">
    <property type="nucleotide sequence ID" value="XM_013413180.1"/>
</dbReference>
<dbReference type="GeneID" id="25297295"/>
<accession>A0A0D2GT46</accession>
<feature type="region of interest" description="Disordered" evidence="1">
    <location>
        <begin position="59"/>
        <end position="106"/>
    </location>
</feature>
<dbReference type="EMBL" id="KN847481">
    <property type="protein sequence ID" value="KIX01498.1"/>
    <property type="molecule type" value="Genomic_DNA"/>
</dbReference>
<keyword evidence="3" id="KW-1185">Reference proteome</keyword>
<evidence type="ECO:0000313" key="3">
    <source>
        <dbReference type="Proteomes" id="UP000053617"/>
    </source>
</evidence>